<accession>T1EWR2</accession>
<dbReference type="Pfam" id="PF12762">
    <property type="entry name" value="DDE_Tnp_IS1595"/>
    <property type="match status" value="1"/>
</dbReference>
<dbReference type="PANTHER" id="PTHR47163:SF2">
    <property type="entry name" value="SI:DKEY-17M8.2"/>
    <property type="match status" value="1"/>
</dbReference>
<sequence length="190" mass="21607">MAVYSSVEGIKMVELIGCILNTEDDFSQKAQQRRMATCGGVKTPGAAPQKQLGMEVRIFWSMNDVSQAMVAGLLDLNVGNTLPDWFNLHRDLCMDWARDNPAQIGKTVWTGQWAAYNRITTVTGLNHQTVNHFITFRAVNGVHTNEVENLWRCAKQKFKKMNGTCDAHIQSYLDEFMWLCTIGDKKKERF</sequence>
<gene>
    <name evidence="3" type="primary">20201012</name>
    <name evidence="2" type="ORF">HELRODRAFT_165415</name>
</gene>
<reference evidence="2 4" key="2">
    <citation type="journal article" date="2013" name="Nature">
        <title>Insights into bilaterian evolution from three spiralian genomes.</title>
        <authorList>
            <person name="Simakov O."/>
            <person name="Marletaz F."/>
            <person name="Cho S.J."/>
            <person name="Edsinger-Gonzales E."/>
            <person name="Havlak P."/>
            <person name="Hellsten U."/>
            <person name="Kuo D.H."/>
            <person name="Larsson T."/>
            <person name="Lv J."/>
            <person name="Arendt D."/>
            <person name="Savage R."/>
            <person name="Osoegawa K."/>
            <person name="de Jong P."/>
            <person name="Grimwood J."/>
            <person name="Chapman J.A."/>
            <person name="Shapiro H."/>
            <person name="Aerts A."/>
            <person name="Otillar R.P."/>
            <person name="Terry A.Y."/>
            <person name="Boore J.L."/>
            <person name="Grigoriev I.V."/>
            <person name="Lindberg D.R."/>
            <person name="Seaver E.C."/>
            <person name="Weisblat D.A."/>
            <person name="Putnam N.H."/>
            <person name="Rokhsar D.S."/>
        </authorList>
    </citation>
    <scope>NUCLEOTIDE SEQUENCE</scope>
</reference>
<dbReference type="RefSeq" id="XP_009030247.1">
    <property type="nucleotide sequence ID" value="XM_009031999.1"/>
</dbReference>
<evidence type="ECO:0000313" key="3">
    <source>
        <dbReference type="EnsemblMetazoa" id="HelroP165415"/>
    </source>
</evidence>
<dbReference type="OrthoDB" id="424490at2759"/>
<evidence type="ECO:0000313" key="2">
    <source>
        <dbReference type="EMBL" id="ESN91386.1"/>
    </source>
</evidence>
<reference evidence="3" key="3">
    <citation type="submission" date="2015-06" db="UniProtKB">
        <authorList>
            <consortium name="EnsemblMetazoa"/>
        </authorList>
    </citation>
    <scope>IDENTIFICATION</scope>
</reference>
<name>T1EWR2_HELRO</name>
<evidence type="ECO:0000313" key="4">
    <source>
        <dbReference type="Proteomes" id="UP000015101"/>
    </source>
</evidence>
<protein>
    <recommendedName>
        <fullName evidence="1">ISXO2-like transposase domain-containing protein</fullName>
    </recommendedName>
</protein>
<dbReference type="AlphaFoldDB" id="T1EWR2"/>
<reference evidence="4" key="1">
    <citation type="submission" date="2012-12" db="EMBL/GenBank/DDBJ databases">
        <authorList>
            <person name="Hellsten U."/>
            <person name="Grimwood J."/>
            <person name="Chapman J.A."/>
            <person name="Shapiro H."/>
            <person name="Aerts A."/>
            <person name="Otillar R.P."/>
            <person name="Terry A.Y."/>
            <person name="Boore J.L."/>
            <person name="Simakov O."/>
            <person name="Marletaz F."/>
            <person name="Cho S.-J."/>
            <person name="Edsinger-Gonzales E."/>
            <person name="Havlak P."/>
            <person name="Kuo D.-H."/>
            <person name="Larsson T."/>
            <person name="Lv J."/>
            <person name="Arendt D."/>
            <person name="Savage R."/>
            <person name="Osoegawa K."/>
            <person name="de Jong P."/>
            <person name="Lindberg D.R."/>
            <person name="Seaver E.C."/>
            <person name="Weisblat D.A."/>
            <person name="Putnam N.H."/>
            <person name="Grigoriev I.V."/>
            <person name="Rokhsar D.S."/>
        </authorList>
    </citation>
    <scope>NUCLEOTIDE SEQUENCE</scope>
</reference>
<dbReference type="HOGENOM" id="CLU_1429473_0_0_1"/>
<dbReference type="InParanoid" id="T1EWR2"/>
<organism evidence="3 4">
    <name type="scientific">Helobdella robusta</name>
    <name type="common">Californian leech</name>
    <dbReference type="NCBI Taxonomy" id="6412"/>
    <lineage>
        <taxon>Eukaryota</taxon>
        <taxon>Metazoa</taxon>
        <taxon>Spiralia</taxon>
        <taxon>Lophotrochozoa</taxon>
        <taxon>Annelida</taxon>
        <taxon>Clitellata</taxon>
        <taxon>Hirudinea</taxon>
        <taxon>Rhynchobdellida</taxon>
        <taxon>Glossiphoniidae</taxon>
        <taxon>Helobdella</taxon>
    </lineage>
</organism>
<evidence type="ECO:0000259" key="1">
    <source>
        <dbReference type="SMART" id="SM01126"/>
    </source>
</evidence>
<dbReference type="InterPro" id="IPR024445">
    <property type="entry name" value="Tnp_ISXO2-like"/>
</dbReference>
<dbReference type="SMART" id="SM01126">
    <property type="entry name" value="DDE_Tnp_IS1595"/>
    <property type="match status" value="1"/>
</dbReference>
<dbReference type="STRING" id="6412.T1EWR2"/>
<dbReference type="PANTHER" id="PTHR47163">
    <property type="entry name" value="DDE_TNP_IS1595 DOMAIN-CONTAINING PROTEIN"/>
    <property type="match status" value="1"/>
</dbReference>
<dbReference type="CTD" id="20201012"/>
<dbReference type="EMBL" id="KB097700">
    <property type="protein sequence ID" value="ESN91386.1"/>
    <property type="molecule type" value="Genomic_DNA"/>
</dbReference>
<dbReference type="InterPro" id="IPR053164">
    <property type="entry name" value="IS1016-like_transposase"/>
</dbReference>
<dbReference type="Proteomes" id="UP000015101">
    <property type="component" value="Unassembled WGS sequence"/>
</dbReference>
<dbReference type="GeneID" id="20201012"/>
<dbReference type="EnsemblMetazoa" id="HelroT165415">
    <property type="protein sequence ID" value="HelroP165415"/>
    <property type="gene ID" value="HelroG165415"/>
</dbReference>
<dbReference type="EMBL" id="AMQM01002046">
    <property type="status" value="NOT_ANNOTATED_CDS"/>
    <property type="molecule type" value="Genomic_DNA"/>
</dbReference>
<proteinExistence type="predicted"/>
<keyword evidence="4" id="KW-1185">Reference proteome</keyword>
<feature type="domain" description="ISXO2-like transposase" evidence="1">
    <location>
        <begin position="37"/>
        <end position="181"/>
    </location>
</feature>
<dbReference type="KEGG" id="hro:HELRODRAFT_165415"/>